<keyword evidence="2" id="KW-1185">Reference proteome</keyword>
<protein>
    <recommendedName>
        <fullName evidence="3">TetR family transcriptional regulator</fullName>
    </recommendedName>
</protein>
<gene>
    <name evidence="1" type="ORF">FC81_GL001701</name>
</gene>
<name>A0A0R1M5N7_9LACO</name>
<dbReference type="AlphaFoldDB" id="A0A0R1M5N7"/>
<sequence length="140" mass="16256">MLLYEAEQYFSDDIKSLAELDFSGATMRDNLIRTISHFHSSPRFMHAYMVELGNETPSAQKLEKKLKKENLFIMERLLSQAQLNGEIKHTVTDYVKLLPFNLLLYQVMIDQAEVTDAWVNQMIDEVALPAIMAQQKELHH</sequence>
<dbReference type="InterPro" id="IPR036271">
    <property type="entry name" value="Tet_transcr_reg_TetR-rel_C_sf"/>
</dbReference>
<dbReference type="RefSeq" id="WP_235804659.1">
    <property type="nucleotide sequence ID" value="NZ_AZEF01000032.1"/>
</dbReference>
<dbReference type="Gene3D" id="1.10.357.10">
    <property type="entry name" value="Tetracycline Repressor, domain 2"/>
    <property type="match status" value="1"/>
</dbReference>
<dbReference type="PATRIC" id="fig|1423731.3.peg.1742"/>
<comment type="caution">
    <text evidence="1">The sequence shown here is derived from an EMBL/GenBank/DDBJ whole genome shotgun (WGS) entry which is preliminary data.</text>
</comment>
<dbReference type="EMBL" id="AZEF01000032">
    <property type="protein sequence ID" value="KRL00868.1"/>
    <property type="molecule type" value="Genomic_DNA"/>
</dbReference>
<dbReference type="Proteomes" id="UP000051621">
    <property type="component" value="Unassembled WGS sequence"/>
</dbReference>
<evidence type="ECO:0000313" key="2">
    <source>
        <dbReference type="Proteomes" id="UP000051621"/>
    </source>
</evidence>
<organism evidence="1 2">
    <name type="scientific">Liquorilactobacillus capillatus DSM 19910</name>
    <dbReference type="NCBI Taxonomy" id="1423731"/>
    <lineage>
        <taxon>Bacteria</taxon>
        <taxon>Bacillati</taxon>
        <taxon>Bacillota</taxon>
        <taxon>Bacilli</taxon>
        <taxon>Lactobacillales</taxon>
        <taxon>Lactobacillaceae</taxon>
        <taxon>Liquorilactobacillus</taxon>
    </lineage>
</organism>
<reference evidence="1 2" key="1">
    <citation type="journal article" date="2015" name="Genome Announc.">
        <title>Expanding the biotechnology potential of lactobacilli through comparative genomics of 213 strains and associated genera.</title>
        <authorList>
            <person name="Sun Z."/>
            <person name="Harris H.M."/>
            <person name="McCann A."/>
            <person name="Guo C."/>
            <person name="Argimon S."/>
            <person name="Zhang W."/>
            <person name="Yang X."/>
            <person name="Jeffery I.B."/>
            <person name="Cooney J.C."/>
            <person name="Kagawa T.F."/>
            <person name="Liu W."/>
            <person name="Song Y."/>
            <person name="Salvetti E."/>
            <person name="Wrobel A."/>
            <person name="Rasinkangas P."/>
            <person name="Parkhill J."/>
            <person name="Rea M.C."/>
            <person name="O'Sullivan O."/>
            <person name="Ritari J."/>
            <person name="Douillard F.P."/>
            <person name="Paul Ross R."/>
            <person name="Yang R."/>
            <person name="Briner A.E."/>
            <person name="Felis G.E."/>
            <person name="de Vos W.M."/>
            <person name="Barrangou R."/>
            <person name="Klaenhammer T.R."/>
            <person name="Caufield P.W."/>
            <person name="Cui Y."/>
            <person name="Zhang H."/>
            <person name="O'Toole P.W."/>
        </authorList>
    </citation>
    <scope>NUCLEOTIDE SEQUENCE [LARGE SCALE GENOMIC DNA]</scope>
    <source>
        <strain evidence="1 2">DSM 19910</strain>
    </source>
</reference>
<dbReference type="SUPFAM" id="SSF48498">
    <property type="entry name" value="Tetracyclin repressor-like, C-terminal domain"/>
    <property type="match status" value="1"/>
</dbReference>
<proteinExistence type="predicted"/>
<evidence type="ECO:0008006" key="3">
    <source>
        <dbReference type="Google" id="ProtNLM"/>
    </source>
</evidence>
<evidence type="ECO:0000313" key="1">
    <source>
        <dbReference type="EMBL" id="KRL00868.1"/>
    </source>
</evidence>
<accession>A0A0R1M5N7</accession>